<comment type="pathway">
    <text evidence="1">Carbohydrate acid metabolism.</text>
</comment>
<evidence type="ECO:0000256" key="9">
    <source>
        <dbReference type="ARBA" id="ARBA00048090"/>
    </source>
</evidence>
<dbReference type="InterPro" id="IPR027417">
    <property type="entry name" value="P-loop_NTPase"/>
</dbReference>
<comment type="catalytic activity">
    <reaction evidence="9 10">
        <text>D-gluconate + ATP = 6-phospho-D-gluconate + ADP + H(+)</text>
        <dbReference type="Rhea" id="RHEA:19433"/>
        <dbReference type="ChEBI" id="CHEBI:15378"/>
        <dbReference type="ChEBI" id="CHEBI:18391"/>
        <dbReference type="ChEBI" id="CHEBI:30616"/>
        <dbReference type="ChEBI" id="CHEBI:58759"/>
        <dbReference type="ChEBI" id="CHEBI:456216"/>
        <dbReference type="EC" id="2.7.1.12"/>
    </reaction>
</comment>
<evidence type="ECO:0000313" key="11">
    <source>
        <dbReference type="EMBL" id="OCL33423.1"/>
    </source>
</evidence>
<evidence type="ECO:0000256" key="5">
    <source>
        <dbReference type="ARBA" id="ARBA00022741"/>
    </source>
</evidence>
<comment type="similarity">
    <text evidence="2 10">Belongs to the gluconokinase GntK/GntV family.</text>
</comment>
<reference evidence="12" key="1">
    <citation type="submission" date="2016-07" db="EMBL/GenBank/DDBJ databases">
        <authorList>
            <person name="Florea S."/>
            <person name="Webb J.S."/>
            <person name="Jaromczyk J."/>
            <person name="Schardl C.L."/>
        </authorList>
    </citation>
    <scope>NUCLEOTIDE SEQUENCE [LARGE SCALE GENOMIC DNA]</scope>
    <source>
        <strain evidence="12">IPBSL-7</strain>
    </source>
</reference>
<evidence type="ECO:0000256" key="3">
    <source>
        <dbReference type="ARBA" id="ARBA00012054"/>
    </source>
</evidence>
<dbReference type="GO" id="GO:0005737">
    <property type="term" value="C:cytoplasm"/>
    <property type="evidence" value="ECO:0007669"/>
    <property type="project" value="TreeGrafter"/>
</dbReference>
<dbReference type="InterPro" id="IPR031322">
    <property type="entry name" value="Shikimate/glucono_kinase"/>
</dbReference>
<dbReference type="Pfam" id="PF01202">
    <property type="entry name" value="SKI"/>
    <property type="match status" value="1"/>
</dbReference>
<dbReference type="InterPro" id="IPR006001">
    <property type="entry name" value="Therm_gnt_kin"/>
</dbReference>
<dbReference type="NCBIfam" id="TIGR01313">
    <property type="entry name" value="therm_gnt_kin"/>
    <property type="match status" value="1"/>
</dbReference>
<keyword evidence="6 10" id="KW-0418">Kinase</keyword>
<dbReference type="PANTHER" id="PTHR43442">
    <property type="entry name" value="GLUCONOKINASE-RELATED"/>
    <property type="match status" value="1"/>
</dbReference>
<evidence type="ECO:0000256" key="4">
    <source>
        <dbReference type="ARBA" id="ARBA00022679"/>
    </source>
</evidence>
<keyword evidence="12" id="KW-1185">Reference proteome</keyword>
<evidence type="ECO:0000256" key="8">
    <source>
        <dbReference type="ARBA" id="ARBA00023064"/>
    </source>
</evidence>
<keyword evidence="8" id="KW-0311">Gluconate utilization</keyword>
<evidence type="ECO:0000256" key="7">
    <source>
        <dbReference type="ARBA" id="ARBA00022840"/>
    </source>
</evidence>
<dbReference type="GO" id="GO:0019521">
    <property type="term" value="P:D-gluconate metabolic process"/>
    <property type="evidence" value="ECO:0007669"/>
    <property type="project" value="UniProtKB-KW"/>
</dbReference>
<dbReference type="AlphaFoldDB" id="A0A1C0ALA1"/>
<dbReference type="GO" id="GO:0005524">
    <property type="term" value="F:ATP binding"/>
    <property type="evidence" value="ECO:0007669"/>
    <property type="project" value="UniProtKB-KW"/>
</dbReference>
<keyword evidence="4 10" id="KW-0808">Transferase</keyword>
<name>A0A1C0ALA1_9ACTN</name>
<evidence type="ECO:0000256" key="10">
    <source>
        <dbReference type="RuleBase" id="RU363066"/>
    </source>
</evidence>
<evidence type="ECO:0000256" key="1">
    <source>
        <dbReference type="ARBA" id="ARBA00004761"/>
    </source>
</evidence>
<organism evidence="11 12">
    <name type="scientific">Tessaracoccus lapidicaptus</name>
    <dbReference type="NCBI Taxonomy" id="1427523"/>
    <lineage>
        <taxon>Bacteria</taxon>
        <taxon>Bacillati</taxon>
        <taxon>Actinomycetota</taxon>
        <taxon>Actinomycetes</taxon>
        <taxon>Propionibacteriales</taxon>
        <taxon>Propionibacteriaceae</taxon>
        <taxon>Tessaracoccus</taxon>
    </lineage>
</organism>
<dbReference type="EC" id="2.7.1.12" evidence="3 10"/>
<sequence length="180" mass="19945">MTSPTTGPVHLVVMGVAGTGKSTIGRGLAEVFALPFAEGDDFHSDANRQKMASGEPLTDEDRWPWLQSLQDWMTEQAAQGRSTVVACSALRQAYRDVLRKAEGETFFVHLVLPEEVNLERLTLRQNHFMTDRMLGSQLATHEVLAETEHGIEALNVGDPRHVIAEISWLLEGRFGARLHG</sequence>
<dbReference type="Gene3D" id="3.40.50.300">
    <property type="entry name" value="P-loop containing nucleotide triphosphate hydrolases"/>
    <property type="match status" value="1"/>
</dbReference>
<proteinExistence type="inferred from homology"/>
<protein>
    <recommendedName>
        <fullName evidence="3 10">Gluconokinase</fullName>
        <ecNumber evidence="3 10">2.7.1.12</ecNumber>
    </recommendedName>
</protein>
<evidence type="ECO:0000313" key="12">
    <source>
        <dbReference type="Proteomes" id="UP000093501"/>
    </source>
</evidence>
<dbReference type="PANTHER" id="PTHR43442:SF3">
    <property type="entry name" value="GLUCONOKINASE-RELATED"/>
    <property type="match status" value="1"/>
</dbReference>
<dbReference type="SUPFAM" id="SSF52540">
    <property type="entry name" value="P-loop containing nucleoside triphosphate hydrolases"/>
    <property type="match status" value="1"/>
</dbReference>
<keyword evidence="7 10" id="KW-0067">ATP-binding</keyword>
<dbReference type="RefSeq" id="WP_068751988.1">
    <property type="nucleotide sequence ID" value="NZ_LR214441.1"/>
</dbReference>
<accession>A0A1C0ALA1</accession>
<keyword evidence="5 10" id="KW-0547">Nucleotide-binding</keyword>
<dbReference type="EMBL" id="MBQD01000022">
    <property type="protein sequence ID" value="OCL33423.1"/>
    <property type="molecule type" value="Genomic_DNA"/>
</dbReference>
<gene>
    <name evidence="11" type="ORF">BCR15_06290</name>
</gene>
<dbReference type="FunFam" id="3.40.50.300:FF:000522">
    <property type="entry name" value="Gluconokinase"/>
    <property type="match status" value="1"/>
</dbReference>
<dbReference type="GO" id="GO:0046316">
    <property type="term" value="F:gluconokinase activity"/>
    <property type="evidence" value="ECO:0007669"/>
    <property type="project" value="UniProtKB-EC"/>
</dbReference>
<evidence type="ECO:0000256" key="2">
    <source>
        <dbReference type="ARBA" id="ARBA00008420"/>
    </source>
</evidence>
<dbReference type="Proteomes" id="UP000093501">
    <property type="component" value="Unassembled WGS sequence"/>
</dbReference>
<comment type="caution">
    <text evidence="11">The sequence shown here is derived from an EMBL/GenBank/DDBJ whole genome shotgun (WGS) entry which is preliminary data.</text>
</comment>
<evidence type="ECO:0000256" key="6">
    <source>
        <dbReference type="ARBA" id="ARBA00022777"/>
    </source>
</evidence>
<dbReference type="CDD" id="cd02021">
    <property type="entry name" value="GntK"/>
    <property type="match status" value="1"/>
</dbReference>